<protein>
    <recommendedName>
        <fullName evidence="4">Subtilisin</fullName>
    </recommendedName>
</protein>
<accession>A0ABN9PV10</accession>
<evidence type="ECO:0000313" key="3">
    <source>
        <dbReference type="Proteomes" id="UP001189429"/>
    </source>
</evidence>
<feature type="region of interest" description="Disordered" evidence="1">
    <location>
        <begin position="1"/>
        <end position="33"/>
    </location>
</feature>
<organism evidence="2 3">
    <name type="scientific">Prorocentrum cordatum</name>
    <dbReference type="NCBI Taxonomy" id="2364126"/>
    <lineage>
        <taxon>Eukaryota</taxon>
        <taxon>Sar</taxon>
        <taxon>Alveolata</taxon>
        <taxon>Dinophyceae</taxon>
        <taxon>Prorocentrales</taxon>
        <taxon>Prorocentraceae</taxon>
        <taxon>Prorocentrum</taxon>
    </lineage>
</organism>
<dbReference type="EMBL" id="CAUYUJ010001384">
    <property type="protein sequence ID" value="CAK0795663.1"/>
    <property type="molecule type" value="Genomic_DNA"/>
</dbReference>
<keyword evidence="3" id="KW-1185">Reference proteome</keyword>
<evidence type="ECO:0000256" key="1">
    <source>
        <dbReference type="SAM" id="MobiDB-lite"/>
    </source>
</evidence>
<evidence type="ECO:0000313" key="2">
    <source>
        <dbReference type="EMBL" id="CAK0795663.1"/>
    </source>
</evidence>
<sequence length="100" mass="10742">MCRRRASGCVPGHRTGRDTRRTRRSGPGEEVRAEGKTVFDIQDTKHASTVYAGVACAGPADVGVYKVFKMPGPSSGLPSSTSAKQIEAQSVLQYLQGWQC</sequence>
<proteinExistence type="predicted"/>
<comment type="caution">
    <text evidence="2">The sequence shown here is derived from an EMBL/GenBank/DDBJ whole genome shotgun (WGS) entry which is preliminary data.</text>
</comment>
<gene>
    <name evidence="2" type="ORF">PCOR1329_LOCUS5265</name>
</gene>
<dbReference type="Proteomes" id="UP001189429">
    <property type="component" value="Unassembled WGS sequence"/>
</dbReference>
<reference evidence="2" key="1">
    <citation type="submission" date="2023-10" db="EMBL/GenBank/DDBJ databases">
        <authorList>
            <person name="Chen Y."/>
            <person name="Shah S."/>
            <person name="Dougan E. K."/>
            <person name="Thang M."/>
            <person name="Chan C."/>
        </authorList>
    </citation>
    <scope>NUCLEOTIDE SEQUENCE [LARGE SCALE GENOMIC DNA]</scope>
</reference>
<name>A0ABN9PV10_9DINO</name>
<evidence type="ECO:0008006" key="4">
    <source>
        <dbReference type="Google" id="ProtNLM"/>
    </source>
</evidence>